<dbReference type="EMBL" id="BNCJ01000002">
    <property type="protein sequence ID" value="GHF42686.1"/>
    <property type="molecule type" value="Genomic_DNA"/>
</dbReference>
<reference evidence="4" key="1">
    <citation type="journal article" date="2014" name="Int. J. Syst. Evol. Microbiol.">
        <title>Complete genome sequence of Corynebacterium casei LMG S-19264T (=DSM 44701T), isolated from a smear-ripened cheese.</title>
        <authorList>
            <consortium name="US DOE Joint Genome Institute (JGI-PGF)"/>
            <person name="Walter F."/>
            <person name="Albersmeier A."/>
            <person name="Kalinowski J."/>
            <person name="Ruckert C."/>
        </authorList>
    </citation>
    <scope>NUCLEOTIDE SEQUENCE</scope>
    <source>
        <strain evidence="4">KCTC 42650</strain>
    </source>
</reference>
<comment type="caution">
    <text evidence="4">The sequence shown here is derived from an EMBL/GenBank/DDBJ whole genome shotgun (WGS) entry which is preliminary data.</text>
</comment>
<dbReference type="PANTHER" id="PTHR42937">
    <property type="match status" value="1"/>
</dbReference>
<comment type="cofactor">
    <cofactor evidence="1">
        <name>pyridoxal 5'-phosphate</name>
        <dbReference type="ChEBI" id="CHEBI:597326"/>
    </cofactor>
</comment>
<evidence type="ECO:0000259" key="3">
    <source>
        <dbReference type="Pfam" id="PF00291"/>
    </source>
</evidence>
<dbReference type="InterPro" id="IPR036052">
    <property type="entry name" value="TrpB-like_PALP_sf"/>
</dbReference>
<dbReference type="SUPFAM" id="SSF53686">
    <property type="entry name" value="Tryptophan synthase beta subunit-like PLP-dependent enzymes"/>
    <property type="match status" value="1"/>
</dbReference>
<dbReference type="NCBIfam" id="TIGR01747">
    <property type="entry name" value="diampropi_NH3ly"/>
    <property type="match status" value="1"/>
</dbReference>
<feature type="domain" description="Tryptophan synthase beta chain-like PALP" evidence="3">
    <location>
        <begin position="18"/>
        <end position="332"/>
    </location>
</feature>
<dbReference type="Gene3D" id="3.40.50.1100">
    <property type="match status" value="2"/>
</dbReference>
<protein>
    <submittedName>
        <fullName evidence="4">PLP-dependent lyase/thiolase</fullName>
    </submittedName>
</protein>
<dbReference type="GO" id="GO:0030170">
    <property type="term" value="F:pyridoxal phosphate binding"/>
    <property type="evidence" value="ECO:0007669"/>
    <property type="project" value="InterPro"/>
</dbReference>
<dbReference type="NCBIfam" id="NF006058">
    <property type="entry name" value="PRK08206.1"/>
    <property type="match status" value="1"/>
</dbReference>
<dbReference type="PANTHER" id="PTHR42937:SF1">
    <property type="entry name" value="DIAMINOPROPIONATE AMMONIA-LYASE"/>
    <property type="match status" value="1"/>
</dbReference>
<dbReference type="GO" id="GO:0008838">
    <property type="term" value="F:diaminopropionate ammonia-lyase activity"/>
    <property type="evidence" value="ECO:0007669"/>
    <property type="project" value="InterPro"/>
</dbReference>
<dbReference type="InterPro" id="IPR010081">
    <property type="entry name" value="DiNH2opropionate_NH3_lyase"/>
</dbReference>
<reference evidence="4" key="2">
    <citation type="submission" date="2020-09" db="EMBL/GenBank/DDBJ databases">
        <authorList>
            <person name="Sun Q."/>
            <person name="Kim S."/>
        </authorList>
    </citation>
    <scope>NUCLEOTIDE SEQUENCE</scope>
    <source>
        <strain evidence="4">KCTC 42650</strain>
    </source>
</reference>
<evidence type="ECO:0000313" key="5">
    <source>
        <dbReference type="Proteomes" id="UP000626220"/>
    </source>
</evidence>
<keyword evidence="4" id="KW-0456">Lyase</keyword>
<dbReference type="AlphaFoldDB" id="A0A8J3GWD0"/>
<evidence type="ECO:0000256" key="2">
    <source>
        <dbReference type="ARBA" id="ARBA00022898"/>
    </source>
</evidence>
<evidence type="ECO:0000313" key="4">
    <source>
        <dbReference type="EMBL" id="GHF42686.1"/>
    </source>
</evidence>
<dbReference type="Proteomes" id="UP000626220">
    <property type="component" value="Unassembled WGS sequence"/>
</dbReference>
<dbReference type="Pfam" id="PF00291">
    <property type="entry name" value="PALP"/>
    <property type="match status" value="1"/>
</dbReference>
<evidence type="ECO:0000256" key="1">
    <source>
        <dbReference type="ARBA" id="ARBA00001933"/>
    </source>
</evidence>
<accession>A0A8J3GWD0</accession>
<keyword evidence="5" id="KW-1185">Reference proteome</keyword>
<name>A0A8J3GWD0_9RHOB</name>
<gene>
    <name evidence="4" type="ORF">GCM10017056_13090</name>
</gene>
<keyword evidence="2" id="KW-0663">Pyridoxal phosphate</keyword>
<dbReference type="InterPro" id="IPR001926">
    <property type="entry name" value="TrpB-like_PALP"/>
</dbReference>
<sequence>MLSRASGAEARRTVSAWEGYTPTPLVQLDALATREGVAAIAYKQEAARFGLNSFKALGGAYAALRLLARLASQRSGAPVSEAAILAGDHADFAAGVTLCCATDGNHGRSVAWGGRMFGCRVVIFLHADVSQAREDAIRAYGAEIVRTPGNYDDSVRAADKAAAENGWFVVSDTSYPGYTEVPRDVMQGYAIMVEEAIDALPLPPTHVFIQGGVGGLAAAVTATLWEAYGPQAPRIVVVEPETAGCLYESARAGEPVAVHGSLETIMAGLACGEPSLIAWPVLHQGADAFMLITDTDAADTMRLLASGAAGPKLVAGESGVAGLAGFLALDPATRAGLGIDAASRLLVFGSEGDTDPQVFQEITGRSGDALRAEGAL</sequence>
<organism evidence="4 5">
    <name type="scientific">Seohaeicola zhoushanensis</name>
    <dbReference type="NCBI Taxonomy" id="1569283"/>
    <lineage>
        <taxon>Bacteria</taxon>
        <taxon>Pseudomonadati</taxon>
        <taxon>Pseudomonadota</taxon>
        <taxon>Alphaproteobacteria</taxon>
        <taxon>Rhodobacterales</taxon>
        <taxon>Roseobacteraceae</taxon>
        <taxon>Seohaeicola</taxon>
    </lineage>
</organism>
<proteinExistence type="predicted"/>